<keyword evidence="2" id="KW-1185">Reference proteome</keyword>
<gene>
    <name evidence="1" type="ORF">PR048_007993</name>
</gene>
<organism evidence="1 2">
    <name type="scientific">Dryococelus australis</name>
    <dbReference type="NCBI Taxonomy" id="614101"/>
    <lineage>
        <taxon>Eukaryota</taxon>
        <taxon>Metazoa</taxon>
        <taxon>Ecdysozoa</taxon>
        <taxon>Arthropoda</taxon>
        <taxon>Hexapoda</taxon>
        <taxon>Insecta</taxon>
        <taxon>Pterygota</taxon>
        <taxon>Neoptera</taxon>
        <taxon>Polyneoptera</taxon>
        <taxon>Phasmatodea</taxon>
        <taxon>Verophasmatodea</taxon>
        <taxon>Anareolatae</taxon>
        <taxon>Phasmatidae</taxon>
        <taxon>Eurycanthinae</taxon>
        <taxon>Dryococelus</taxon>
    </lineage>
</organism>
<dbReference type="Proteomes" id="UP001159363">
    <property type="component" value="Chromosome 3"/>
</dbReference>
<sequence length="61" mass="7104">MCIVRNQNSVTNGQNLPFFILPFLDRFKALLSNLHIRNKEQYIPRSNIIMTFSKHVASLTI</sequence>
<accession>A0ABQ9HW60</accession>
<proteinExistence type="predicted"/>
<reference evidence="1 2" key="1">
    <citation type="submission" date="2023-02" db="EMBL/GenBank/DDBJ databases">
        <title>LHISI_Scaffold_Assembly.</title>
        <authorList>
            <person name="Stuart O.P."/>
            <person name="Cleave R."/>
            <person name="Magrath M.J.L."/>
            <person name="Mikheyev A.S."/>
        </authorList>
    </citation>
    <scope>NUCLEOTIDE SEQUENCE [LARGE SCALE GENOMIC DNA]</scope>
    <source>
        <strain evidence="1">Daus_M_001</strain>
        <tissue evidence="1">Leg muscle</tissue>
    </source>
</reference>
<comment type="caution">
    <text evidence="1">The sequence shown here is derived from an EMBL/GenBank/DDBJ whole genome shotgun (WGS) entry which is preliminary data.</text>
</comment>
<dbReference type="EMBL" id="JARBHB010000003">
    <property type="protein sequence ID" value="KAJ8888502.1"/>
    <property type="molecule type" value="Genomic_DNA"/>
</dbReference>
<name>A0ABQ9HW60_9NEOP</name>
<evidence type="ECO:0000313" key="1">
    <source>
        <dbReference type="EMBL" id="KAJ8888502.1"/>
    </source>
</evidence>
<protein>
    <submittedName>
        <fullName evidence="1">Uncharacterized protein</fullName>
    </submittedName>
</protein>
<evidence type="ECO:0000313" key="2">
    <source>
        <dbReference type="Proteomes" id="UP001159363"/>
    </source>
</evidence>